<protein>
    <submittedName>
        <fullName evidence="1">Uncharacterized protein</fullName>
    </submittedName>
</protein>
<organism evidence="1 2">
    <name type="scientific">Collybiopsis confluens</name>
    <dbReference type="NCBI Taxonomy" id="2823264"/>
    <lineage>
        <taxon>Eukaryota</taxon>
        <taxon>Fungi</taxon>
        <taxon>Dikarya</taxon>
        <taxon>Basidiomycota</taxon>
        <taxon>Agaricomycotina</taxon>
        <taxon>Agaricomycetes</taxon>
        <taxon>Agaricomycetidae</taxon>
        <taxon>Agaricales</taxon>
        <taxon>Marasmiineae</taxon>
        <taxon>Omphalotaceae</taxon>
        <taxon>Collybiopsis</taxon>
    </lineage>
</organism>
<dbReference type="Gene3D" id="3.80.10.10">
    <property type="entry name" value="Ribonuclease Inhibitor"/>
    <property type="match status" value="1"/>
</dbReference>
<keyword evidence="2" id="KW-1185">Reference proteome</keyword>
<dbReference type="EMBL" id="JAACJN010000058">
    <property type="protein sequence ID" value="KAF5381425.1"/>
    <property type="molecule type" value="Genomic_DNA"/>
</dbReference>
<dbReference type="InterPro" id="IPR032675">
    <property type="entry name" value="LRR_dom_sf"/>
</dbReference>
<comment type="caution">
    <text evidence="1">The sequence shown here is derived from an EMBL/GenBank/DDBJ whole genome shotgun (WGS) entry which is preliminary data.</text>
</comment>
<evidence type="ECO:0000313" key="2">
    <source>
        <dbReference type="Proteomes" id="UP000518752"/>
    </source>
</evidence>
<dbReference type="Proteomes" id="UP000518752">
    <property type="component" value="Unassembled WGS sequence"/>
</dbReference>
<accession>A0A8H5M500</accession>
<dbReference type="SUPFAM" id="SSF52047">
    <property type="entry name" value="RNI-like"/>
    <property type="match status" value="1"/>
</dbReference>
<name>A0A8H5M500_9AGAR</name>
<gene>
    <name evidence="1" type="ORF">D9757_009055</name>
</gene>
<proteinExistence type="predicted"/>
<reference evidence="1 2" key="1">
    <citation type="journal article" date="2020" name="ISME J.">
        <title>Uncovering the hidden diversity of litter-decomposition mechanisms in mushroom-forming fungi.</title>
        <authorList>
            <person name="Floudas D."/>
            <person name="Bentzer J."/>
            <person name="Ahren D."/>
            <person name="Johansson T."/>
            <person name="Persson P."/>
            <person name="Tunlid A."/>
        </authorList>
    </citation>
    <scope>NUCLEOTIDE SEQUENCE [LARGE SCALE GENOMIC DNA]</scope>
    <source>
        <strain evidence="1 2">CBS 406.79</strain>
    </source>
</reference>
<dbReference type="OrthoDB" id="10574194at2759"/>
<evidence type="ECO:0000313" key="1">
    <source>
        <dbReference type="EMBL" id="KAF5381425.1"/>
    </source>
</evidence>
<sequence>MAGLVRGIQAAGVLSVVSEHLSRSIPVPLRLDISFYDAYNNSSSDHAFDILSRHAARCESLSLTVCQEQSMSHFLHQLQSRTAVLSSLKHLNFGYGPDDISLAVLVRGAKLRTLNALALDLSWSNFRPCNFSSLQELHIFGLRGAPLGRFLECMPSLDSLELGSLTSGFTLDKAATELADSPVRPSNLRHLRIRSDEDCPAEAWRTLCVPHLTSLRIYFAEYPKSSVEEISSCFFRSRTVLQKLNLPAHFDNEEVLDFVRSQPSIDELTLEYYKSRSEGTVSLKDVLSYLTLSQLEDPQNTALVPNLRRLIIEIFYPDYSFQTLPTLARDISEMVKSRASAGDRPPGDAGLQAFHLDFFAQDCVQDLFSEIRVLLAPLVTSGLQLRLDTC</sequence>
<dbReference type="AlphaFoldDB" id="A0A8H5M500"/>